<evidence type="ECO:0008006" key="4">
    <source>
        <dbReference type="Google" id="ProtNLM"/>
    </source>
</evidence>
<evidence type="ECO:0000313" key="3">
    <source>
        <dbReference type="Proteomes" id="UP000032180"/>
    </source>
</evidence>
<accession>A0A0D9VUN9</accession>
<evidence type="ECO:0000256" key="1">
    <source>
        <dbReference type="SAM" id="Phobius"/>
    </source>
</evidence>
<reference evidence="3" key="2">
    <citation type="submission" date="2013-12" db="EMBL/GenBank/DDBJ databases">
        <authorList>
            <person name="Yu Y."/>
            <person name="Lee S."/>
            <person name="de Baynast K."/>
            <person name="Wissotski M."/>
            <person name="Liu L."/>
            <person name="Talag J."/>
            <person name="Goicoechea J."/>
            <person name="Angelova A."/>
            <person name="Jetty R."/>
            <person name="Kudrna D."/>
            <person name="Golser W."/>
            <person name="Rivera L."/>
            <person name="Zhang J."/>
            <person name="Wing R."/>
        </authorList>
    </citation>
    <scope>NUCLEOTIDE SEQUENCE</scope>
</reference>
<keyword evidence="1" id="KW-1133">Transmembrane helix</keyword>
<dbReference type="PANTHER" id="PTHR33207">
    <property type="entry name" value="F-BOX DOMAIN CONTAINING PROTEIN-RELATED"/>
    <property type="match status" value="1"/>
</dbReference>
<dbReference type="AlphaFoldDB" id="A0A0D9VUN9"/>
<organism evidence="2 3">
    <name type="scientific">Leersia perrieri</name>
    <dbReference type="NCBI Taxonomy" id="77586"/>
    <lineage>
        <taxon>Eukaryota</taxon>
        <taxon>Viridiplantae</taxon>
        <taxon>Streptophyta</taxon>
        <taxon>Embryophyta</taxon>
        <taxon>Tracheophyta</taxon>
        <taxon>Spermatophyta</taxon>
        <taxon>Magnoliopsida</taxon>
        <taxon>Liliopsida</taxon>
        <taxon>Poales</taxon>
        <taxon>Poaceae</taxon>
        <taxon>BOP clade</taxon>
        <taxon>Oryzoideae</taxon>
        <taxon>Oryzeae</taxon>
        <taxon>Oryzinae</taxon>
        <taxon>Leersia</taxon>
    </lineage>
</organism>
<evidence type="ECO:0000313" key="2">
    <source>
        <dbReference type="EnsemblPlants" id="LPERR03G16900.1"/>
    </source>
</evidence>
<dbReference type="EnsemblPlants" id="LPERR03G16900.1">
    <property type="protein sequence ID" value="LPERR03G16900.1"/>
    <property type="gene ID" value="LPERR03G16900"/>
</dbReference>
<keyword evidence="3" id="KW-1185">Reference proteome</keyword>
<dbReference type="HOGENOM" id="CLU_038427_0_0_1"/>
<name>A0A0D9VUN9_9ORYZ</name>
<proteinExistence type="predicted"/>
<dbReference type="Proteomes" id="UP000032180">
    <property type="component" value="Chromosome 3"/>
</dbReference>
<keyword evidence="1" id="KW-0812">Transmembrane</keyword>
<dbReference type="Gramene" id="LPERR03G16900.1">
    <property type="protein sequence ID" value="LPERR03G16900.1"/>
    <property type="gene ID" value="LPERR03G16900"/>
</dbReference>
<keyword evidence="1" id="KW-0472">Membrane</keyword>
<reference evidence="2 3" key="1">
    <citation type="submission" date="2012-08" db="EMBL/GenBank/DDBJ databases">
        <title>Oryza genome evolution.</title>
        <authorList>
            <person name="Wing R.A."/>
        </authorList>
    </citation>
    <scope>NUCLEOTIDE SEQUENCE</scope>
</reference>
<feature type="transmembrane region" description="Helical" evidence="1">
    <location>
        <begin position="55"/>
        <end position="78"/>
    </location>
</feature>
<reference evidence="2" key="3">
    <citation type="submission" date="2015-04" db="UniProtKB">
        <authorList>
            <consortium name="EnsemblPlants"/>
        </authorList>
    </citation>
    <scope>IDENTIFICATION</scope>
</reference>
<sequence>MDNHGTHDGDEVHNSELLICNDLLELILLRLDSPICLVPAAAVCKRWRRKPPVPFFLPSPSVAAIGFGGGGCGSLLLLRPRRYTLQGLTVYEPLTRRCRVIDDPPPPWEWEGEENCGDWGAYLLSGDDDEPSATLSNFMVVCTFYDDDAYAAVLLVSSHNDDNNNRWRITRVEERLEQDNLVGRVGGGTIYWATVGGIVHVFNGITMEASSSMFPDMGIWNSSQRGSHAPRLYSQSRRVRVVDCGGAARMICLAGHNVEIFARRRPRDGGEWEPEKSVELPFMPGNWTGNATIVAAGEGFIVFAPSVYSRMLFHMDLETGVVTLKVKGGIYSAGLQFPCELPWPPNLS</sequence>
<protein>
    <recommendedName>
        <fullName evidence="4">F-box domain-containing protein</fullName>
    </recommendedName>
</protein>